<evidence type="ECO:0000313" key="1">
    <source>
        <dbReference type="EMBL" id="KAA0025151.1"/>
    </source>
</evidence>
<evidence type="ECO:0000313" key="4">
    <source>
        <dbReference type="Proteomes" id="UP000321947"/>
    </source>
</evidence>
<dbReference type="Proteomes" id="UP000321947">
    <property type="component" value="Unassembled WGS sequence"/>
</dbReference>
<proteinExistence type="predicted"/>
<dbReference type="EMBL" id="SSTD01004586">
    <property type="protein sequence ID" value="TYK23109.1"/>
    <property type="molecule type" value="Genomic_DNA"/>
</dbReference>
<dbReference type="Proteomes" id="UP000321393">
    <property type="component" value="Unassembled WGS sequence"/>
</dbReference>
<gene>
    <name evidence="2" type="ORF">E5676_scaffold142G00980</name>
    <name evidence="1" type="ORF">E6C27_scaffold124G00570</name>
</gene>
<comment type="caution">
    <text evidence="2">The sequence shown here is derived from an EMBL/GenBank/DDBJ whole genome shotgun (WGS) entry which is preliminary data.</text>
</comment>
<evidence type="ECO:0000313" key="3">
    <source>
        <dbReference type="Proteomes" id="UP000321393"/>
    </source>
</evidence>
<dbReference type="EMBL" id="SSTE01023405">
    <property type="protein sequence ID" value="KAA0025151.1"/>
    <property type="molecule type" value="Genomic_DNA"/>
</dbReference>
<accession>A0A5D3DIN6</accession>
<reference evidence="3 4" key="1">
    <citation type="submission" date="2019-08" db="EMBL/GenBank/DDBJ databases">
        <title>Draft genome sequences of two oriental melons (Cucumis melo L. var makuwa).</title>
        <authorList>
            <person name="Kwon S.-Y."/>
        </authorList>
    </citation>
    <scope>NUCLEOTIDE SEQUENCE [LARGE SCALE GENOMIC DNA]</scope>
    <source>
        <strain evidence="4">cv. Chang Bougi</strain>
        <strain evidence="3">cv. SW 3</strain>
        <tissue evidence="2">Leaf</tissue>
    </source>
</reference>
<organism evidence="2 4">
    <name type="scientific">Cucumis melo var. makuwa</name>
    <name type="common">Oriental melon</name>
    <dbReference type="NCBI Taxonomy" id="1194695"/>
    <lineage>
        <taxon>Eukaryota</taxon>
        <taxon>Viridiplantae</taxon>
        <taxon>Streptophyta</taxon>
        <taxon>Embryophyta</taxon>
        <taxon>Tracheophyta</taxon>
        <taxon>Spermatophyta</taxon>
        <taxon>Magnoliopsida</taxon>
        <taxon>eudicotyledons</taxon>
        <taxon>Gunneridae</taxon>
        <taxon>Pentapetalae</taxon>
        <taxon>rosids</taxon>
        <taxon>fabids</taxon>
        <taxon>Cucurbitales</taxon>
        <taxon>Cucurbitaceae</taxon>
        <taxon>Benincaseae</taxon>
        <taxon>Cucumis</taxon>
    </lineage>
</organism>
<dbReference type="OrthoDB" id="1934862at2759"/>
<dbReference type="AlphaFoldDB" id="A0A5D3DIN6"/>
<name>A0A5D3DIN6_CUCMM</name>
<sequence length="113" mass="12699">MPTKTTSNYGVILGSSIVVQGKGIFRKVEVMVGDWNISDSFPTLELGGVDMILEESQLEEHDEDIGNERSWVLRECIALKGRTTVEELYDEEVVLTVENTVSSLLNKFEDVFE</sequence>
<protein>
    <submittedName>
        <fullName evidence="2">Ty3-gypsy retroelement transposase</fullName>
    </submittedName>
</protein>
<evidence type="ECO:0000313" key="2">
    <source>
        <dbReference type="EMBL" id="TYK23109.1"/>
    </source>
</evidence>